<sequence length="239" mass="25930">MDLIEPFSPDAAVARIDGALTGIASRQLRAGTDSEVLAWPGAVIVTELRIPGAVTARHRPAELVSLYQVWTAEVLEALHDRRARHLGASGDRVTAVYATPAQSDVAAVFDLAARANTLRWVVNRALRRQTREPIDAGIGVDAGPVLTISTYQDQNPAVETTVHFGEPITRAEDLARIAGQGNPEPVWCGADFVDQLDRGRRRLLAEAVDLGQEADAYSGHPVDDELWSWAETRSIRRAG</sequence>
<evidence type="ECO:0000313" key="1">
    <source>
        <dbReference type="EMBL" id="NYE71572.1"/>
    </source>
</evidence>
<name>A0A7Y9I7C1_9ACTN</name>
<protein>
    <submittedName>
        <fullName evidence="1">Class 3 adenylate cyclase</fullName>
    </submittedName>
</protein>
<proteinExistence type="predicted"/>
<dbReference type="SUPFAM" id="SSF55073">
    <property type="entry name" value="Nucleotide cyclase"/>
    <property type="match status" value="1"/>
</dbReference>
<evidence type="ECO:0000313" key="2">
    <source>
        <dbReference type="Proteomes" id="UP000569914"/>
    </source>
</evidence>
<dbReference type="RefSeq" id="WP_179751814.1">
    <property type="nucleotide sequence ID" value="NZ_JACCBU010000001.1"/>
</dbReference>
<accession>A0A7Y9I7C1</accession>
<dbReference type="Gene3D" id="3.30.70.1230">
    <property type="entry name" value="Nucleotide cyclase"/>
    <property type="match status" value="1"/>
</dbReference>
<dbReference type="InterPro" id="IPR029787">
    <property type="entry name" value="Nucleotide_cyclase"/>
</dbReference>
<reference evidence="1 2" key="1">
    <citation type="submission" date="2020-07" db="EMBL/GenBank/DDBJ databases">
        <title>Sequencing the genomes of 1000 actinobacteria strains.</title>
        <authorList>
            <person name="Klenk H.-P."/>
        </authorList>
    </citation>
    <scope>NUCLEOTIDE SEQUENCE [LARGE SCALE GENOMIC DNA]</scope>
    <source>
        <strain evidence="1 2">DSM 22083</strain>
    </source>
</reference>
<dbReference type="AlphaFoldDB" id="A0A7Y9I7C1"/>
<dbReference type="EMBL" id="JACCBU010000001">
    <property type="protein sequence ID" value="NYE71572.1"/>
    <property type="molecule type" value="Genomic_DNA"/>
</dbReference>
<keyword evidence="2" id="KW-1185">Reference proteome</keyword>
<gene>
    <name evidence="1" type="ORF">BKA15_002901</name>
</gene>
<dbReference type="Proteomes" id="UP000569914">
    <property type="component" value="Unassembled WGS sequence"/>
</dbReference>
<organism evidence="1 2">
    <name type="scientific">Microlunatus parietis</name>
    <dbReference type="NCBI Taxonomy" id="682979"/>
    <lineage>
        <taxon>Bacteria</taxon>
        <taxon>Bacillati</taxon>
        <taxon>Actinomycetota</taxon>
        <taxon>Actinomycetes</taxon>
        <taxon>Propionibacteriales</taxon>
        <taxon>Propionibacteriaceae</taxon>
        <taxon>Microlunatus</taxon>
    </lineage>
</organism>
<comment type="caution">
    <text evidence="1">The sequence shown here is derived from an EMBL/GenBank/DDBJ whole genome shotgun (WGS) entry which is preliminary data.</text>
</comment>